<evidence type="ECO:0000256" key="3">
    <source>
        <dbReference type="ARBA" id="ARBA00022722"/>
    </source>
</evidence>
<comment type="similarity">
    <text evidence="1">Belongs to the HicA mRNA interferase family.</text>
</comment>
<evidence type="ECO:0000313" key="10">
    <source>
        <dbReference type="EMBL" id="MCW6038758.1"/>
    </source>
</evidence>
<comment type="caution">
    <text evidence="10">The sequence shown here is derived from an EMBL/GenBank/DDBJ whole genome shotgun (WGS) entry which is preliminary data.</text>
</comment>
<dbReference type="Pfam" id="PF07927">
    <property type="entry name" value="HicA_toxin"/>
    <property type="match status" value="1"/>
</dbReference>
<dbReference type="Gene3D" id="3.30.920.30">
    <property type="entry name" value="Hypothetical protein"/>
    <property type="match status" value="1"/>
</dbReference>
<keyword evidence="11" id="KW-1185">Reference proteome</keyword>
<evidence type="ECO:0000256" key="5">
    <source>
        <dbReference type="ARBA" id="ARBA00022801"/>
    </source>
</evidence>
<dbReference type="Proteomes" id="UP001526426">
    <property type="component" value="Unassembled WGS sequence"/>
</dbReference>
<evidence type="ECO:0000256" key="7">
    <source>
        <dbReference type="ARBA" id="ARBA00023016"/>
    </source>
</evidence>
<keyword evidence="7" id="KW-0346">Stress response</keyword>
<evidence type="ECO:0000256" key="8">
    <source>
        <dbReference type="SAM" id="Coils"/>
    </source>
</evidence>
<evidence type="ECO:0000256" key="9">
    <source>
        <dbReference type="SAM" id="Phobius"/>
    </source>
</evidence>
<keyword evidence="9" id="KW-0472">Membrane</keyword>
<gene>
    <name evidence="10" type="ORF">K4A83_21155</name>
</gene>
<keyword evidence="5" id="KW-0378">Hydrolase</keyword>
<dbReference type="SUPFAM" id="SSF54786">
    <property type="entry name" value="YcfA/nrd intein domain"/>
    <property type="match status" value="1"/>
</dbReference>
<feature type="transmembrane region" description="Helical" evidence="9">
    <location>
        <begin position="65"/>
        <end position="89"/>
    </location>
</feature>
<evidence type="ECO:0000313" key="11">
    <source>
        <dbReference type="Proteomes" id="UP001526426"/>
    </source>
</evidence>
<accession>A0ABT3LB73</accession>
<keyword evidence="9" id="KW-0812">Transmembrane</keyword>
<name>A0ABT3LB73_9CYAN</name>
<keyword evidence="3" id="KW-0540">Nuclease</keyword>
<keyword evidence="2" id="KW-1277">Toxin-antitoxin system</keyword>
<dbReference type="InterPro" id="IPR012933">
    <property type="entry name" value="HicA_mRNA_interferase"/>
</dbReference>
<proteinExistence type="inferred from homology"/>
<sequence length="319" mass="36763">MLTTPLRRGVLLGVMVLGSGAIALRQTYHIQQNQPNPTAESPPTFPQAITQWLQNPLSPRHPFPLYTTVALTTLSTGLALWGGTEWLILRQRMTRHLRRQMVESRAQSQGIQQLQIDLERLTQERNSLQQQLNPVVQQNLEILQHEMVNLQNILQQLEQQNKQVLNQYQEATHQLENINWYNKELEQENHQLHDEKGQLMQELESKKAQLWQLDQAVKKFQNQEREQENVEALNPVAQDSNSMPFSELTGISADRALRAVERLGFVYVGQRGSHIKYQKEQKQTFTFILPNESEIPPGTLKNALQNAGISLEEFLQNLS</sequence>
<reference evidence="10 11" key="1">
    <citation type="submission" date="2021-08" db="EMBL/GenBank/DDBJ databases">
        <title>Draft genome sequence of Spirulina subsalsa with high tolerance to salinity and hype-accumulation of phycocyanin.</title>
        <authorList>
            <person name="Pei H."/>
            <person name="Jiang L."/>
        </authorList>
    </citation>
    <scope>NUCLEOTIDE SEQUENCE [LARGE SCALE GENOMIC DNA]</scope>
    <source>
        <strain evidence="10 11">FACHB-351</strain>
    </source>
</reference>
<evidence type="ECO:0000256" key="1">
    <source>
        <dbReference type="ARBA" id="ARBA00006620"/>
    </source>
</evidence>
<keyword evidence="8" id="KW-0175">Coiled coil</keyword>
<dbReference type="InterPro" id="IPR038570">
    <property type="entry name" value="HicA_sf"/>
</dbReference>
<dbReference type="RefSeq" id="WP_265266684.1">
    <property type="nucleotide sequence ID" value="NZ_JAIHOM010000173.1"/>
</dbReference>
<evidence type="ECO:0000256" key="4">
    <source>
        <dbReference type="ARBA" id="ARBA00022759"/>
    </source>
</evidence>
<feature type="coiled-coil region" evidence="8">
    <location>
        <begin position="104"/>
        <end position="233"/>
    </location>
</feature>
<protein>
    <submittedName>
        <fullName evidence="10">Type II toxin-antitoxin system HicA family toxin</fullName>
    </submittedName>
</protein>
<evidence type="ECO:0000256" key="2">
    <source>
        <dbReference type="ARBA" id="ARBA00022649"/>
    </source>
</evidence>
<keyword evidence="6" id="KW-0694">RNA-binding</keyword>
<keyword evidence="9" id="KW-1133">Transmembrane helix</keyword>
<keyword evidence="4" id="KW-0255">Endonuclease</keyword>
<dbReference type="EMBL" id="JAIHOM010000173">
    <property type="protein sequence ID" value="MCW6038758.1"/>
    <property type="molecule type" value="Genomic_DNA"/>
</dbReference>
<evidence type="ECO:0000256" key="6">
    <source>
        <dbReference type="ARBA" id="ARBA00022884"/>
    </source>
</evidence>
<organism evidence="10 11">
    <name type="scientific">Spirulina subsalsa FACHB-351</name>
    <dbReference type="NCBI Taxonomy" id="234711"/>
    <lineage>
        <taxon>Bacteria</taxon>
        <taxon>Bacillati</taxon>
        <taxon>Cyanobacteriota</taxon>
        <taxon>Cyanophyceae</taxon>
        <taxon>Spirulinales</taxon>
        <taxon>Spirulinaceae</taxon>
        <taxon>Spirulina</taxon>
    </lineage>
</organism>